<name>A0ACA9RAX3_9GLOM</name>
<dbReference type="Proteomes" id="UP000789920">
    <property type="component" value="Unassembled WGS sequence"/>
</dbReference>
<proteinExistence type="predicted"/>
<dbReference type="EMBL" id="CAJVQC010047820">
    <property type="protein sequence ID" value="CAG8785295.1"/>
    <property type="molecule type" value="Genomic_DNA"/>
</dbReference>
<reference evidence="1" key="1">
    <citation type="submission" date="2021-06" db="EMBL/GenBank/DDBJ databases">
        <authorList>
            <person name="Kallberg Y."/>
            <person name="Tangrot J."/>
            <person name="Rosling A."/>
        </authorList>
    </citation>
    <scope>NUCLEOTIDE SEQUENCE</scope>
    <source>
        <strain evidence="1">MA461A</strain>
    </source>
</reference>
<evidence type="ECO:0000313" key="2">
    <source>
        <dbReference type="Proteomes" id="UP000789920"/>
    </source>
</evidence>
<comment type="caution">
    <text evidence="1">The sequence shown here is derived from an EMBL/GenBank/DDBJ whole genome shotgun (WGS) entry which is preliminary data.</text>
</comment>
<accession>A0ACA9RAX3</accession>
<organism evidence="1 2">
    <name type="scientific">Racocetra persica</name>
    <dbReference type="NCBI Taxonomy" id="160502"/>
    <lineage>
        <taxon>Eukaryota</taxon>
        <taxon>Fungi</taxon>
        <taxon>Fungi incertae sedis</taxon>
        <taxon>Mucoromycota</taxon>
        <taxon>Glomeromycotina</taxon>
        <taxon>Glomeromycetes</taxon>
        <taxon>Diversisporales</taxon>
        <taxon>Gigasporaceae</taxon>
        <taxon>Racocetra</taxon>
    </lineage>
</organism>
<feature type="non-terminal residue" evidence="1">
    <location>
        <position position="1"/>
    </location>
</feature>
<evidence type="ECO:0000313" key="1">
    <source>
        <dbReference type="EMBL" id="CAG8785295.1"/>
    </source>
</evidence>
<sequence>VALGSKTLLTIGFVSADILYAWSRNLYNEYLLYKTVENGNVPSLGVREDLIVPRSQAVESLVKIFQPNYYHKNYHVIAGEPGTGKTTLSRIAARKAGRGVIYVDVRVDLNNLDDLGYDLGKAINFKECISLTGQLMRNIMGSDSTQFENSKWGMLWMLLSVLLLQIIDILQEYAKESADMLEFVVVFVTNEGSVPERMRERSAWSRASKPVVEIGDVTEYKAIDFLVNRRKLHYAAKDIQNKLSFEDIKQNIFTGINMQFRAAKINPGKPNHEKAKPLLKALLENNDKGLSITYFKKWLKTIHCWIS</sequence>
<gene>
    <name evidence="1" type="ORF">RPERSI_LOCUS18196</name>
</gene>
<keyword evidence="2" id="KW-1185">Reference proteome</keyword>
<protein>
    <submittedName>
        <fullName evidence="1">35707_t:CDS:1</fullName>
    </submittedName>
</protein>